<organism evidence="1 2">
    <name type="scientific">Solanum commersonii</name>
    <name type="common">Commerson's wild potato</name>
    <name type="synonym">Commerson's nightshade</name>
    <dbReference type="NCBI Taxonomy" id="4109"/>
    <lineage>
        <taxon>Eukaryota</taxon>
        <taxon>Viridiplantae</taxon>
        <taxon>Streptophyta</taxon>
        <taxon>Embryophyta</taxon>
        <taxon>Tracheophyta</taxon>
        <taxon>Spermatophyta</taxon>
        <taxon>Magnoliopsida</taxon>
        <taxon>eudicotyledons</taxon>
        <taxon>Gunneridae</taxon>
        <taxon>Pentapetalae</taxon>
        <taxon>asterids</taxon>
        <taxon>lamiids</taxon>
        <taxon>Solanales</taxon>
        <taxon>Solanaceae</taxon>
        <taxon>Solanoideae</taxon>
        <taxon>Solaneae</taxon>
        <taxon>Solanum</taxon>
    </lineage>
</organism>
<dbReference type="Proteomes" id="UP000824120">
    <property type="component" value="Chromosome 5"/>
</dbReference>
<dbReference type="EMBL" id="JACXVP010000005">
    <property type="protein sequence ID" value="KAG5605923.1"/>
    <property type="molecule type" value="Genomic_DNA"/>
</dbReference>
<comment type="caution">
    <text evidence="1">The sequence shown here is derived from an EMBL/GenBank/DDBJ whole genome shotgun (WGS) entry which is preliminary data.</text>
</comment>
<evidence type="ECO:0000313" key="2">
    <source>
        <dbReference type="Proteomes" id="UP000824120"/>
    </source>
</evidence>
<evidence type="ECO:0000313" key="1">
    <source>
        <dbReference type="EMBL" id="KAG5605923.1"/>
    </source>
</evidence>
<gene>
    <name evidence="1" type="ORF">H5410_027415</name>
</gene>
<reference evidence="1 2" key="1">
    <citation type="submission" date="2020-09" db="EMBL/GenBank/DDBJ databases">
        <title>De no assembly of potato wild relative species, Solanum commersonii.</title>
        <authorList>
            <person name="Cho K."/>
        </authorList>
    </citation>
    <scope>NUCLEOTIDE SEQUENCE [LARGE SCALE GENOMIC DNA]</scope>
    <source>
        <strain evidence="1">LZ3.2</strain>
        <tissue evidence="1">Leaf</tissue>
    </source>
</reference>
<keyword evidence="2" id="KW-1185">Reference proteome</keyword>
<protein>
    <submittedName>
        <fullName evidence="1">Uncharacterized protein</fullName>
    </submittedName>
</protein>
<sequence>MIVKSNGYKKLSLNLSKGRRIEKTHFQLGEDELLSSKNSAGGFYGEVSRCRRMTSATRPSFVSSLFQACLQHLHVLDHWAL</sequence>
<proteinExistence type="predicted"/>
<name>A0A9J5YZ32_SOLCO</name>
<accession>A0A9J5YZ32</accession>
<dbReference type="AlphaFoldDB" id="A0A9J5YZ32"/>